<dbReference type="InterPro" id="IPR001915">
    <property type="entry name" value="Peptidase_M48"/>
</dbReference>
<dbReference type="GO" id="GO:0004222">
    <property type="term" value="F:metalloendopeptidase activity"/>
    <property type="evidence" value="ECO:0007669"/>
    <property type="project" value="InterPro"/>
</dbReference>
<keyword evidence="1 6" id="KW-0645">Protease</keyword>
<dbReference type="AlphaFoldDB" id="A0A0G0E280"/>
<reference evidence="9 10" key="1">
    <citation type="journal article" date="2015" name="Nature">
        <title>rRNA introns, odd ribosomes, and small enigmatic genomes across a large radiation of phyla.</title>
        <authorList>
            <person name="Brown C.T."/>
            <person name="Hug L.A."/>
            <person name="Thomas B.C."/>
            <person name="Sharon I."/>
            <person name="Castelle C.J."/>
            <person name="Singh A."/>
            <person name="Wilkins M.J."/>
            <person name="Williams K.H."/>
            <person name="Banfield J.F."/>
        </authorList>
    </citation>
    <scope>NUCLEOTIDE SEQUENCE [LARGE SCALE GENOMIC DNA]</scope>
</reference>
<evidence type="ECO:0000256" key="3">
    <source>
        <dbReference type="ARBA" id="ARBA00022801"/>
    </source>
</evidence>
<proteinExistence type="inferred from homology"/>
<dbReference type="Pfam" id="PF01435">
    <property type="entry name" value="Peptidase_M48"/>
    <property type="match status" value="1"/>
</dbReference>
<evidence type="ECO:0000256" key="6">
    <source>
        <dbReference type="RuleBase" id="RU003983"/>
    </source>
</evidence>
<keyword evidence="4 6" id="KW-0862">Zinc</keyword>
<gene>
    <name evidence="9" type="ORF">UR56_C0012G0004</name>
</gene>
<feature type="transmembrane region" description="Helical" evidence="7">
    <location>
        <begin position="12"/>
        <end position="35"/>
    </location>
</feature>
<evidence type="ECO:0000259" key="8">
    <source>
        <dbReference type="Pfam" id="PF01435"/>
    </source>
</evidence>
<evidence type="ECO:0000256" key="4">
    <source>
        <dbReference type="ARBA" id="ARBA00022833"/>
    </source>
</evidence>
<dbReference type="STRING" id="1618484.UR56_C0012G0004"/>
<keyword evidence="7" id="KW-1133">Transmembrane helix</keyword>
<evidence type="ECO:0000256" key="1">
    <source>
        <dbReference type="ARBA" id="ARBA00022670"/>
    </source>
</evidence>
<evidence type="ECO:0000313" key="10">
    <source>
        <dbReference type="Proteomes" id="UP000034004"/>
    </source>
</evidence>
<dbReference type="Proteomes" id="UP000034004">
    <property type="component" value="Unassembled WGS sequence"/>
</dbReference>
<evidence type="ECO:0000256" key="2">
    <source>
        <dbReference type="ARBA" id="ARBA00022723"/>
    </source>
</evidence>
<dbReference type="EMBL" id="LBPR01000012">
    <property type="protein sequence ID" value="KKP61502.1"/>
    <property type="molecule type" value="Genomic_DNA"/>
</dbReference>
<protein>
    <recommendedName>
        <fullName evidence="8">Peptidase M48 domain-containing protein</fullName>
    </recommendedName>
</protein>
<feature type="transmembrane region" description="Helical" evidence="7">
    <location>
        <begin position="117"/>
        <end position="135"/>
    </location>
</feature>
<comment type="caution">
    <text evidence="9">The sequence shown here is derived from an EMBL/GenBank/DDBJ whole genome shotgun (WGS) entry which is preliminary data.</text>
</comment>
<evidence type="ECO:0000256" key="5">
    <source>
        <dbReference type="ARBA" id="ARBA00023049"/>
    </source>
</evidence>
<keyword evidence="7" id="KW-0812">Transmembrane</keyword>
<dbReference type="GO" id="GO:0046872">
    <property type="term" value="F:metal ion binding"/>
    <property type="evidence" value="ECO:0007669"/>
    <property type="project" value="UniProtKB-KW"/>
</dbReference>
<keyword evidence="2" id="KW-0479">Metal-binding</keyword>
<comment type="similarity">
    <text evidence="6">Belongs to the peptidase M48 family.</text>
</comment>
<accession>A0A0G0E280</accession>
<keyword evidence="7" id="KW-0472">Membrane</keyword>
<evidence type="ECO:0000256" key="7">
    <source>
        <dbReference type="SAM" id="Phobius"/>
    </source>
</evidence>
<organism evidence="9 10">
    <name type="scientific">Candidatus Roizmanbacteria bacterium GW2011_GWC2_34_23</name>
    <dbReference type="NCBI Taxonomy" id="1618484"/>
    <lineage>
        <taxon>Bacteria</taxon>
        <taxon>Candidatus Roizmaniibacteriota</taxon>
    </lineage>
</organism>
<keyword evidence="3 6" id="KW-0378">Hydrolase</keyword>
<comment type="cofactor">
    <cofactor evidence="6">
        <name>Zn(2+)</name>
        <dbReference type="ChEBI" id="CHEBI:29105"/>
    </cofactor>
    <text evidence="6">Binds 1 zinc ion per subunit.</text>
</comment>
<sequence>MLLFIDMIFSLILFILIFLIAVNYFQLITFVSLVIGPKIKTSIVVDKWILKTIKNKTGLVIKNITIFHDQRPYAMMGGIYPFPMLIISEKMYKVFNHDEMEWVILHETGHHLLWHNLEAIIIEGVMLILGIKLINLFQLNILLSGVLSLFMGILSVQIIRYIIEYQADKYSIKRVTNPQGVITAQAKLKKYYKTGLYKLFLNWNISPDLRIKMAKQRYSG</sequence>
<evidence type="ECO:0000313" key="9">
    <source>
        <dbReference type="EMBL" id="KKP61502.1"/>
    </source>
</evidence>
<dbReference type="GO" id="GO:0006508">
    <property type="term" value="P:proteolysis"/>
    <property type="evidence" value="ECO:0007669"/>
    <property type="project" value="UniProtKB-KW"/>
</dbReference>
<keyword evidence="5 6" id="KW-0482">Metalloprotease</keyword>
<feature type="transmembrane region" description="Helical" evidence="7">
    <location>
        <begin position="141"/>
        <end position="163"/>
    </location>
</feature>
<name>A0A0G0E280_9BACT</name>
<dbReference type="Gene3D" id="3.30.2010.10">
    <property type="entry name" value="Metalloproteases ('zincins'), catalytic domain"/>
    <property type="match status" value="1"/>
</dbReference>
<feature type="domain" description="Peptidase M48" evidence="8">
    <location>
        <begin position="66"/>
        <end position="188"/>
    </location>
</feature>